<dbReference type="EMBL" id="PEYM01000087">
    <property type="protein sequence ID" value="PIS29373.1"/>
    <property type="molecule type" value="Genomic_DNA"/>
</dbReference>
<evidence type="ECO:0000313" key="1">
    <source>
        <dbReference type="EMBL" id="PIS29373.1"/>
    </source>
</evidence>
<gene>
    <name evidence="1" type="ORF">COT42_05660</name>
</gene>
<sequence>MEAQLEIEKCSVGRSAKRQWLPSKEFFPLILGKDFGEELKEEEAEKLELFEKGLANELKKEDTIEQAVTKIVKMALAAEFGPSLVAAKGAKQMVETITCGILTDSQLRRQALIIVDRFAHA</sequence>
<accession>A0A2H0XWQ0</accession>
<comment type="caution">
    <text evidence="1">The sequence shown here is derived from an EMBL/GenBank/DDBJ whole genome shotgun (WGS) entry which is preliminary data.</text>
</comment>
<protein>
    <submittedName>
        <fullName evidence="1">Uncharacterized protein</fullName>
    </submittedName>
</protein>
<evidence type="ECO:0000313" key="2">
    <source>
        <dbReference type="Proteomes" id="UP000231343"/>
    </source>
</evidence>
<name>A0A2H0XWQ0_UNCSA</name>
<proteinExistence type="predicted"/>
<reference evidence="1 2" key="1">
    <citation type="submission" date="2017-09" db="EMBL/GenBank/DDBJ databases">
        <title>Depth-based differentiation of microbial function through sediment-hosted aquifers and enrichment of novel symbionts in the deep terrestrial subsurface.</title>
        <authorList>
            <person name="Probst A.J."/>
            <person name="Ladd B."/>
            <person name="Jarett J.K."/>
            <person name="Geller-Mcgrath D.E."/>
            <person name="Sieber C.M."/>
            <person name="Emerson J.B."/>
            <person name="Anantharaman K."/>
            <person name="Thomas B.C."/>
            <person name="Malmstrom R."/>
            <person name="Stieglmeier M."/>
            <person name="Klingl A."/>
            <person name="Woyke T."/>
            <person name="Ryan C.M."/>
            <person name="Banfield J.F."/>
        </authorList>
    </citation>
    <scope>NUCLEOTIDE SEQUENCE [LARGE SCALE GENOMIC DNA]</scope>
    <source>
        <strain evidence="1">CG08_land_8_20_14_0_20_45_16</strain>
    </source>
</reference>
<dbReference type="AlphaFoldDB" id="A0A2H0XWQ0"/>
<organism evidence="1 2">
    <name type="scientific">Candidatus Saganbacteria bacterium CG08_land_8_20_14_0_20_45_16</name>
    <dbReference type="NCBI Taxonomy" id="2014293"/>
    <lineage>
        <taxon>Bacteria</taxon>
        <taxon>Bacillati</taxon>
        <taxon>Saganbacteria</taxon>
    </lineage>
</organism>
<dbReference type="Proteomes" id="UP000231343">
    <property type="component" value="Unassembled WGS sequence"/>
</dbReference>